<dbReference type="Pfam" id="PF00317">
    <property type="entry name" value="Ribonuc_red_lgN"/>
    <property type="match status" value="1"/>
</dbReference>
<dbReference type="PRINTS" id="PR01183">
    <property type="entry name" value="RIBORDTASEM1"/>
</dbReference>
<evidence type="ECO:0000256" key="3">
    <source>
        <dbReference type="ARBA" id="ARBA00023002"/>
    </source>
</evidence>
<evidence type="ECO:0000259" key="6">
    <source>
        <dbReference type="Pfam" id="PF02867"/>
    </source>
</evidence>
<dbReference type="GO" id="GO:0004748">
    <property type="term" value="F:ribonucleoside-diphosphate reductase activity, thioredoxin disulfide as acceptor"/>
    <property type="evidence" value="ECO:0007669"/>
    <property type="project" value="UniProtKB-EC"/>
</dbReference>
<sequence length="293" mass="32565">MGLAINESSKNERAIEFYNLISGLRLVPSTPTLFHAGLERAQLSSCFLTTVDDDLNHIFKSLGDKANLLKYSGGVATDWTNLRALGSPIKSIATESTGLIPFLKLANDTTGAINRSGRRRDHCGVVHCSNLCTEITLNTSAQETAVCNLGSVNLARHIREGKLDDNLFQETITTAIRMLDNVIDLNYYPTKEAKYSNFQHRPIGLGMMGFQDALFQLNINYNSPEALEFTDQLTEKFSYSAISASCQLARERGTYASYQGSKWDRGLFPLDTLNLLEKERGLPIKTNRQSKLN</sequence>
<keyword evidence="8" id="KW-1185">Reference proteome</keyword>
<reference evidence="7" key="1">
    <citation type="submission" date="2021-06" db="EMBL/GenBank/DDBJ databases">
        <authorList>
            <person name="Kallberg Y."/>
            <person name="Tangrot J."/>
            <person name="Rosling A."/>
        </authorList>
    </citation>
    <scope>NUCLEOTIDE SEQUENCE</scope>
    <source>
        <strain evidence="7">IA702</strain>
    </source>
</reference>
<dbReference type="GO" id="GO:0005524">
    <property type="term" value="F:ATP binding"/>
    <property type="evidence" value="ECO:0007669"/>
    <property type="project" value="InterPro"/>
</dbReference>
<dbReference type="Proteomes" id="UP000789572">
    <property type="component" value="Unassembled WGS sequence"/>
</dbReference>
<dbReference type="GO" id="GO:0009263">
    <property type="term" value="P:deoxyribonucleotide biosynthetic process"/>
    <property type="evidence" value="ECO:0007669"/>
    <property type="project" value="UniProtKB-KW"/>
</dbReference>
<comment type="catalytic activity">
    <reaction evidence="4">
        <text>a 2'-deoxyribonucleoside 5'-diphosphate + [thioredoxin]-disulfide + H2O = a ribonucleoside 5'-diphosphate + [thioredoxin]-dithiol</text>
        <dbReference type="Rhea" id="RHEA:23252"/>
        <dbReference type="Rhea" id="RHEA-COMP:10698"/>
        <dbReference type="Rhea" id="RHEA-COMP:10700"/>
        <dbReference type="ChEBI" id="CHEBI:15377"/>
        <dbReference type="ChEBI" id="CHEBI:29950"/>
        <dbReference type="ChEBI" id="CHEBI:50058"/>
        <dbReference type="ChEBI" id="CHEBI:57930"/>
        <dbReference type="ChEBI" id="CHEBI:73316"/>
        <dbReference type="EC" id="1.17.4.1"/>
    </reaction>
</comment>
<feature type="domain" description="Ribonucleotide reductase large subunit C-terminal" evidence="6">
    <location>
        <begin position="122"/>
        <end position="274"/>
    </location>
</feature>
<dbReference type="SUPFAM" id="SSF51998">
    <property type="entry name" value="PFL-like glycyl radical enzymes"/>
    <property type="match status" value="2"/>
</dbReference>
<comment type="similarity">
    <text evidence="1 4">Belongs to the ribonucleoside diphosphate reductase large chain family.</text>
</comment>
<evidence type="ECO:0000313" key="8">
    <source>
        <dbReference type="Proteomes" id="UP000789572"/>
    </source>
</evidence>
<dbReference type="PANTHER" id="PTHR11573">
    <property type="entry name" value="RIBONUCLEOSIDE-DIPHOSPHATE REDUCTASE LARGE CHAIN"/>
    <property type="match status" value="1"/>
</dbReference>
<dbReference type="InterPro" id="IPR039718">
    <property type="entry name" value="Rrm1"/>
</dbReference>
<dbReference type="GO" id="GO:0005971">
    <property type="term" value="C:ribonucleoside-diphosphate reductase complex"/>
    <property type="evidence" value="ECO:0007669"/>
    <property type="project" value="TreeGrafter"/>
</dbReference>
<comment type="caution">
    <text evidence="7">The sequence shown here is derived from an EMBL/GenBank/DDBJ whole genome shotgun (WGS) entry which is preliminary data.</text>
</comment>
<protein>
    <recommendedName>
        <fullName evidence="2 4">Ribonucleoside-diphosphate reductase</fullName>
        <ecNumber evidence="2 4">1.17.4.1</ecNumber>
    </recommendedName>
</protein>
<dbReference type="InterPro" id="IPR013509">
    <property type="entry name" value="RNR_lsu_N"/>
</dbReference>
<evidence type="ECO:0000259" key="5">
    <source>
        <dbReference type="Pfam" id="PF00317"/>
    </source>
</evidence>
<dbReference type="Gene3D" id="3.20.70.20">
    <property type="match status" value="2"/>
</dbReference>
<proteinExistence type="inferred from homology"/>
<dbReference type="OrthoDB" id="2423963at2759"/>
<feature type="domain" description="Ribonucleotide reductase large subunit C-terminal" evidence="6">
    <location>
        <begin position="44"/>
        <end position="120"/>
    </location>
</feature>
<comment type="function">
    <text evidence="4">Provides the precursors necessary for DNA synthesis. Catalyzes the biosynthesis of deoxyribonucleotides from the corresponding ribonucleotides.</text>
</comment>
<dbReference type="PANTHER" id="PTHR11573:SF6">
    <property type="entry name" value="RIBONUCLEOSIDE-DIPHOSPHATE REDUCTASE LARGE SUBUNIT"/>
    <property type="match status" value="1"/>
</dbReference>
<dbReference type="EC" id="1.17.4.1" evidence="2 4"/>
<dbReference type="Pfam" id="PF02867">
    <property type="entry name" value="Ribonuc_red_lgC"/>
    <property type="match status" value="2"/>
</dbReference>
<name>A0A9N9C9G0_9GLOM</name>
<dbReference type="InterPro" id="IPR000788">
    <property type="entry name" value="RNR_lg_C"/>
</dbReference>
<keyword evidence="3 4" id="KW-0560">Oxidoreductase</keyword>
<evidence type="ECO:0000256" key="1">
    <source>
        <dbReference type="ARBA" id="ARBA00010406"/>
    </source>
</evidence>
<organism evidence="7 8">
    <name type="scientific">Paraglomus occultum</name>
    <dbReference type="NCBI Taxonomy" id="144539"/>
    <lineage>
        <taxon>Eukaryota</taxon>
        <taxon>Fungi</taxon>
        <taxon>Fungi incertae sedis</taxon>
        <taxon>Mucoromycota</taxon>
        <taxon>Glomeromycotina</taxon>
        <taxon>Glomeromycetes</taxon>
        <taxon>Paraglomerales</taxon>
        <taxon>Paraglomeraceae</taxon>
        <taxon>Paraglomus</taxon>
    </lineage>
</organism>
<dbReference type="AlphaFoldDB" id="A0A9N9C9G0"/>
<accession>A0A9N9C9G0</accession>
<keyword evidence="4" id="KW-0215">Deoxyribonucleotide synthesis</keyword>
<dbReference type="SUPFAM" id="SSF48168">
    <property type="entry name" value="R1 subunit of ribonucleotide reductase, N-terminal domain"/>
    <property type="match status" value="1"/>
</dbReference>
<feature type="domain" description="Ribonucleotide reductase large subunit N-terminal" evidence="5">
    <location>
        <begin position="1"/>
        <end position="40"/>
    </location>
</feature>
<gene>
    <name evidence="7" type="ORF">POCULU_LOCUS7114</name>
</gene>
<evidence type="ECO:0000256" key="2">
    <source>
        <dbReference type="ARBA" id="ARBA00012274"/>
    </source>
</evidence>
<dbReference type="InterPro" id="IPR008926">
    <property type="entry name" value="RNR_R1-su_N"/>
</dbReference>
<evidence type="ECO:0000256" key="4">
    <source>
        <dbReference type="RuleBase" id="RU003410"/>
    </source>
</evidence>
<evidence type="ECO:0000313" key="7">
    <source>
        <dbReference type="EMBL" id="CAG8593877.1"/>
    </source>
</evidence>
<dbReference type="EMBL" id="CAJVPJ010001506">
    <property type="protein sequence ID" value="CAG8593877.1"/>
    <property type="molecule type" value="Genomic_DNA"/>
</dbReference>